<dbReference type="AlphaFoldDB" id="E7RQ71"/>
<accession>E7RQ71</accession>
<dbReference type="RefSeq" id="WP_004368616.1">
    <property type="nucleotide sequence ID" value="NZ_GL833118.1"/>
</dbReference>
<dbReference type="HOGENOM" id="CLU_039483_10_1_10"/>
<protein>
    <submittedName>
        <fullName evidence="8">ABC-2 type transporter</fullName>
    </submittedName>
</protein>
<dbReference type="InterPro" id="IPR013525">
    <property type="entry name" value="ABC2_TM"/>
</dbReference>
<dbReference type="InterPro" id="IPR051449">
    <property type="entry name" value="ABC-2_transporter_component"/>
</dbReference>
<dbReference type="eggNOG" id="COG0842">
    <property type="taxonomic scope" value="Bacteria"/>
</dbReference>
<evidence type="ECO:0000256" key="1">
    <source>
        <dbReference type="ARBA" id="ARBA00004651"/>
    </source>
</evidence>
<dbReference type="EMBL" id="AEPE02000004">
    <property type="protein sequence ID" value="EFZ37264.1"/>
    <property type="molecule type" value="Genomic_DNA"/>
</dbReference>
<keyword evidence="4 6" id="KW-1133">Transmembrane helix</keyword>
<feature type="transmembrane region" description="Helical" evidence="6">
    <location>
        <begin position="33"/>
        <end position="52"/>
    </location>
</feature>
<feature type="transmembrane region" description="Helical" evidence="6">
    <location>
        <begin position="374"/>
        <end position="392"/>
    </location>
</feature>
<dbReference type="STRING" id="28134.SAMN05444288_1559"/>
<evidence type="ECO:0000313" key="8">
    <source>
        <dbReference type="EMBL" id="EFZ37264.1"/>
    </source>
</evidence>
<evidence type="ECO:0000256" key="4">
    <source>
        <dbReference type="ARBA" id="ARBA00022989"/>
    </source>
</evidence>
<feature type="domain" description="ABC-2 type transporter transmembrane" evidence="7">
    <location>
        <begin position="34"/>
        <end position="387"/>
    </location>
</feature>
<proteinExistence type="predicted"/>
<dbReference type="PANTHER" id="PTHR30294">
    <property type="entry name" value="MEMBRANE COMPONENT OF ABC TRANSPORTER YHHJ-RELATED"/>
    <property type="match status" value="1"/>
</dbReference>
<comment type="subcellular location">
    <subcellularLocation>
        <location evidence="1">Cell membrane</location>
        <topology evidence="1">Multi-pass membrane protein</topology>
    </subcellularLocation>
</comment>
<gene>
    <name evidence="8" type="ORF">HMPREF0663_11322</name>
</gene>
<evidence type="ECO:0000256" key="5">
    <source>
        <dbReference type="ARBA" id="ARBA00023136"/>
    </source>
</evidence>
<keyword evidence="2" id="KW-1003">Cell membrane</keyword>
<keyword evidence="3 6" id="KW-0812">Transmembrane</keyword>
<dbReference type="Proteomes" id="UP000005580">
    <property type="component" value="Unassembled WGS sequence"/>
</dbReference>
<organism evidence="8 9">
    <name type="scientific">Hoylesella oralis ATCC 33269</name>
    <dbReference type="NCBI Taxonomy" id="873533"/>
    <lineage>
        <taxon>Bacteria</taxon>
        <taxon>Pseudomonadati</taxon>
        <taxon>Bacteroidota</taxon>
        <taxon>Bacteroidia</taxon>
        <taxon>Bacteroidales</taxon>
        <taxon>Prevotellaceae</taxon>
        <taxon>Hoylesella</taxon>
    </lineage>
</organism>
<dbReference type="PANTHER" id="PTHR30294:SF46">
    <property type="entry name" value="ABC TRANSPORTER PERMEASE"/>
    <property type="match status" value="1"/>
</dbReference>
<dbReference type="Gene3D" id="3.40.1710.10">
    <property type="entry name" value="abc type-2 transporter like domain"/>
    <property type="match status" value="1"/>
</dbReference>
<dbReference type="GO" id="GO:0140359">
    <property type="term" value="F:ABC-type transporter activity"/>
    <property type="evidence" value="ECO:0007669"/>
    <property type="project" value="InterPro"/>
</dbReference>
<feature type="transmembrane region" description="Helical" evidence="6">
    <location>
        <begin position="198"/>
        <end position="221"/>
    </location>
</feature>
<reference evidence="8" key="1">
    <citation type="submission" date="2011-01" db="EMBL/GenBank/DDBJ databases">
        <authorList>
            <person name="Muzny D."/>
            <person name="Qin X."/>
            <person name="Buhay C."/>
            <person name="Dugan-Rocha S."/>
            <person name="Ding Y."/>
            <person name="Chen G."/>
            <person name="Hawes A."/>
            <person name="Holder M."/>
            <person name="Jhangiani S."/>
            <person name="Johnson A."/>
            <person name="Khan Z."/>
            <person name="Li Z."/>
            <person name="Liu W."/>
            <person name="Liu X."/>
            <person name="Perez L."/>
            <person name="Shen H."/>
            <person name="Wang Q."/>
            <person name="Watt J."/>
            <person name="Xi L."/>
            <person name="Xin Y."/>
            <person name="Zhou J."/>
            <person name="Deng J."/>
            <person name="Jiang H."/>
            <person name="Liu Y."/>
            <person name="Qu J."/>
            <person name="Song X.-Z."/>
            <person name="Zhang L."/>
            <person name="Villasana D."/>
            <person name="Johnson A."/>
            <person name="Liu J."/>
            <person name="Liyanage D."/>
            <person name="Lorensuhewa L."/>
            <person name="Robinson T."/>
            <person name="Song A."/>
            <person name="Song B.-B."/>
            <person name="Dinh H."/>
            <person name="Thornton R."/>
            <person name="Coyle M."/>
            <person name="Francisco L."/>
            <person name="Jackson L."/>
            <person name="Javaid M."/>
            <person name="Korchina V."/>
            <person name="Kovar C."/>
            <person name="Mata R."/>
            <person name="Mathew T."/>
            <person name="Ngo R."/>
            <person name="Nguyen L."/>
            <person name="Nguyen N."/>
            <person name="Okwuonu G."/>
            <person name="Ongeri F."/>
            <person name="Pham C."/>
            <person name="Simmons D."/>
            <person name="Wilczek-Boney K."/>
            <person name="Hale W."/>
            <person name="Jakkamsetti A."/>
            <person name="Pham P."/>
            <person name="Ruth R."/>
            <person name="San Lucas F."/>
            <person name="Warren J."/>
            <person name="Zhang J."/>
            <person name="Zhao Z."/>
            <person name="Zhou C."/>
            <person name="Zhu D."/>
            <person name="Lee S."/>
            <person name="Bess C."/>
            <person name="Blankenburg K."/>
            <person name="Forbes L."/>
            <person name="Fu Q."/>
            <person name="Gubbala S."/>
            <person name="Hirani K."/>
            <person name="Jayaseelan J.C."/>
            <person name="Lara F."/>
            <person name="Munidasa M."/>
            <person name="Palculict T."/>
            <person name="Patil S."/>
            <person name="Pu L.-L."/>
            <person name="Saada N."/>
            <person name="Tang L."/>
            <person name="Weissenberger G."/>
            <person name="Zhu Y."/>
            <person name="Hemphill L."/>
            <person name="Shang Y."/>
            <person name="Youmans B."/>
            <person name="Ayvaz T."/>
            <person name="Ross M."/>
            <person name="Santibanez J."/>
            <person name="Aqrawi P."/>
            <person name="Gross S."/>
            <person name="Joshi V."/>
            <person name="Fowler G."/>
            <person name="Nazareth L."/>
            <person name="Reid J."/>
            <person name="Worley K."/>
            <person name="Petrosino J."/>
            <person name="Highlander S."/>
            <person name="Gibbs R."/>
        </authorList>
    </citation>
    <scope>NUCLEOTIDE SEQUENCE [LARGE SCALE GENOMIC DNA]</scope>
    <source>
        <strain evidence="8">ATCC 33269</strain>
    </source>
</reference>
<feature type="transmembrane region" description="Helical" evidence="6">
    <location>
        <begin position="242"/>
        <end position="266"/>
    </location>
</feature>
<dbReference type="GO" id="GO:0005886">
    <property type="term" value="C:plasma membrane"/>
    <property type="evidence" value="ECO:0007669"/>
    <property type="project" value="UniProtKB-SubCell"/>
</dbReference>
<comment type="caution">
    <text evidence="8">The sequence shown here is derived from an EMBL/GenBank/DDBJ whole genome shotgun (WGS) entry which is preliminary data.</text>
</comment>
<evidence type="ECO:0000313" key="9">
    <source>
        <dbReference type="Proteomes" id="UP000005580"/>
    </source>
</evidence>
<feature type="transmembrane region" description="Helical" evidence="6">
    <location>
        <begin position="278"/>
        <end position="304"/>
    </location>
</feature>
<evidence type="ECO:0000256" key="6">
    <source>
        <dbReference type="SAM" id="Phobius"/>
    </source>
</evidence>
<evidence type="ECO:0000259" key="7">
    <source>
        <dbReference type="Pfam" id="PF12698"/>
    </source>
</evidence>
<keyword evidence="5 6" id="KW-0472">Membrane</keyword>
<name>E7RQ71_9BACT</name>
<dbReference type="Pfam" id="PF12698">
    <property type="entry name" value="ABC2_membrane_3"/>
    <property type="match status" value="1"/>
</dbReference>
<evidence type="ECO:0000256" key="2">
    <source>
        <dbReference type="ARBA" id="ARBA00022475"/>
    </source>
</evidence>
<sequence>MDNKGLRHRTAEGLRDMCYIWAKEMKATVKDEGVLIFFILVPLLYPLLYSWIYNNEVVREVPVAIVDLSHSHASREFIRAFDASPDTKAAYYCNNLDEAKALVGKQQVHGVLYFPADFGTDLYRGGGQSHVGVYCDMSLMLTYKAIYQTAQAVASQLNSGIQISQSNDFTTRDEEITAQPLAFEEVQIFNSTGGYGNAIIPGVLMVIIQQTLLLGIGLAAGTARENNRYKDLVPVSKHYNGIFRIVLGKSMCYFMVYAVMAAYLTLVVPRLFGYTTMASASALVGLLVPYLCSCIFFGMAVSCLVRYRENVMLLVVFTSVPFLFMTGISWPQANIPGIWQGIATIFPSTFGVRGFLRISSMGGTLADIEAEYQALWTQVVVYFFATCLIYRYQIILARRHAIEQINMMKKHIAAAKAKSALENRQV</sequence>
<keyword evidence="9" id="KW-1185">Reference proteome</keyword>
<feature type="transmembrane region" description="Helical" evidence="6">
    <location>
        <begin position="311"/>
        <end position="330"/>
    </location>
</feature>
<evidence type="ECO:0000256" key="3">
    <source>
        <dbReference type="ARBA" id="ARBA00022692"/>
    </source>
</evidence>